<evidence type="ECO:0000259" key="1">
    <source>
        <dbReference type="Pfam" id="PF21522"/>
    </source>
</evidence>
<dbReference type="EMBL" id="NQWI01000059">
    <property type="protein sequence ID" value="PDW02604.1"/>
    <property type="molecule type" value="Genomic_DNA"/>
</dbReference>
<evidence type="ECO:0000313" key="3">
    <source>
        <dbReference type="Proteomes" id="UP000220527"/>
    </source>
</evidence>
<feature type="domain" description="Actin homologue MreB-like C-terminal" evidence="1">
    <location>
        <begin position="2"/>
        <end position="113"/>
    </location>
</feature>
<keyword evidence="3" id="KW-1185">Reference proteome</keyword>
<dbReference type="Gene3D" id="3.30.420.40">
    <property type="match status" value="1"/>
</dbReference>
<dbReference type="AlphaFoldDB" id="A0A2A6RHK1"/>
<dbReference type="InterPro" id="IPR049067">
    <property type="entry name" value="MreB-like_C"/>
</dbReference>
<dbReference type="InterPro" id="IPR043129">
    <property type="entry name" value="ATPase_NBD"/>
</dbReference>
<comment type="caution">
    <text evidence="2">The sequence shown here is derived from an EMBL/GenBank/DDBJ whole genome shotgun (WGS) entry which is preliminary data.</text>
</comment>
<organism evidence="2 3">
    <name type="scientific">Candidatus Viridilinea mediisalina</name>
    <dbReference type="NCBI Taxonomy" id="2024553"/>
    <lineage>
        <taxon>Bacteria</taxon>
        <taxon>Bacillati</taxon>
        <taxon>Chloroflexota</taxon>
        <taxon>Chloroflexia</taxon>
        <taxon>Chloroflexales</taxon>
        <taxon>Chloroflexineae</taxon>
        <taxon>Oscillochloridaceae</taxon>
        <taxon>Candidatus Viridilinea</taxon>
    </lineage>
</organism>
<name>A0A2A6RHK1_9CHLR</name>
<reference evidence="3" key="1">
    <citation type="submission" date="2017-08" db="EMBL/GenBank/DDBJ databases">
        <authorList>
            <person name="Grouzdev D.S."/>
            <person name="Gaisin V.A."/>
            <person name="Rysina M.S."/>
            <person name="Gorlenko V.M."/>
        </authorList>
    </citation>
    <scope>NUCLEOTIDE SEQUENCE [LARGE SCALE GENOMIC DNA]</scope>
    <source>
        <strain evidence="3">Kir15-3F</strain>
    </source>
</reference>
<dbReference type="Proteomes" id="UP000220527">
    <property type="component" value="Unassembled WGS sequence"/>
</dbReference>
<proteinExistence type="predicted"/>
<protein>
    <recommendedName>
        <fullName evidence="1">Actin homologue MreB-like C-terminal domain-containing protein</fullName>
    </recommendedName>
</protein>
<dbReference type="SUPFAM" id="SSF53067">
    <property type="entry name" value="Actin-like ATPase domain"/>
    <property type="match status" value="1"/>
</dbReference>
<sequence>MVDLGHHTVDVAVVRQLMPLPASLNTFNLGTSRPLREMRAQLSARFERELSMVETDMAARAGMLRVAGCERPLPEHWDAPLRENGEALAARLVEEWGSGSNLDCILLGGGGAQEPRLSQAIHARFPHAFVVDDPQLAIARGYARLARRLGGAQ</sequence>
<dbReference type="Pfam" id="PF21522">
    <property type="entry name" value="MreB-like_C"/>
    <property type="match status" value="1"/>
</dbReference>
<gene>
    <name evidence="2" type="ORF">CJ255_13025</name>
</gene>
<evidence type="ECO:0000313" key="2">
    <source>
        <dbReference type="EMBL" id="PDW02604.1"/>
    </source>
</evidence>
<accession>A0A2A6RHK1</accession>